<feature type="transmembrane region" description="Helical" evidence="1">
    <location>
        <begin position="48"/>
        <end position="70"/>
    </location>
</feature>
<name>A0A556QEH4_9BACT</name>
<dbReference type="Proteomes" id="UP000315648">
    <property type="component" value="Unassembled WGS sequence"/>
</dbReference>
<comment type="caution">
    <text evidence="2">The sequence shown here is derived from an EMBL/GenBank/DDBJ whole genome shotgun (WGS) entry which is preliminary data.</text>
</comment>
<protein>
    <recommendedName>
        <fullName evidence="4">PepSY domain-containing protein</fullName>
    </recommendedName>
</protein>
<evidence type="ECO:0000313" key="2">
    <source>
        <dbReference type="EMBL" id="TSJ75050.1"/>
    </source>
</evidence>
<keyword evidence="1" id="KW-0812">Transmembrane</keyword>
<reference evidence="2 3" key="1">
    <citation type="submission" date="2019-07" db="EMBL/GenBank/DDBJ databases">
        <title>Description of 53C-WASEF.</title>
        <authorList>
            <person name="Pitt A."/>
            <person name="Hahn M.W."/>
        </authorList>
    </citation>
    <scope>NUCLEOTIDE SEQUENCE [LARGE SCALE GENOMIC DNA]</scope>
    <source>
        <strain evidence="2 3">53C-WASEF</strain>
    </source>
</reference>
<dbReference type="OrthoDB" id="9806195at2"/>
<dbReference type="AlphaFoldDB" id="A0A556QEH4"/>
<gene>
    <name evidence="2" type="ORF">FPL22_16765</name>
</gene>
<proteinExistence type="predicted"/>
<evidence type="ECO:0000256" key="1">
    <source>
        <dbReference type="SAM" id="Phobius"/>
    </source>
</evidence>
<dbReference type="Pfam" id="PF03929">
    <property type="entry name" value="PepSY_TM"/>
    <property type="match status" value="1"/>
</dbReference>
<dbReference type="EMBL" id="VMBG01000004">
    <property type="protein sequence ID" value="TSJ75050.1"/>
    <property type="molecule type" value="Genomic_DNA"/>
</dbReference>
<evidence type="ECO:0000313" key="3">
    <source>
        <dbReference type="Proteomes" id="UP000315648"/>
    </source>
</evidence>
<sequence>MPRGHFTRATAAVFTPVSNTAFDLTAPVNLDSINMALSPSVIRRLHRWIGLTCALTVMIASGSGVIHMVMTWTQSPPPRPQPGDRINATAVQVTPADALARLGRSDAAVQSMSLRMIGGQPWYQMLVAGSPVPLYVNAVDGHEDPDTDATYAKEIATRYVGGSPVKWVRRMDSFDGEYIVIFRMLPVHRIEVEDGRGTRLYVSTLTGSVARHTDNRRQFEANIFTYFHKYAFISSKPWRDGVLVGFTSLAFLASLSGIVLFFATARRRVS</sequence>
<keyword evidence="3" id="KW-1185">Reference proteome</keyword>
<keyword evidence="1" id="KW-0472">Membrane</keyword>
<organism evidence="2 3">
    <name type="scientific">Rariglobus hedericola</name>
    <dbReference type="NCBI Taxonomy" id="2597822"/>
    <lineage>
        <taxon>Bacteria</taxon>
        <taxon>Pseudomonadati</taxon>
        <taxon>Verrucomicrobiota</taxon>
        <taxon>Opitutia</taxon>
        <taxon>Opitutales</taxon>
        <taxon>Opitutaceae</taxon>
        <taxon>Rariglobus</taxon>
    </lineage>
</organism>
<accession>A0A556QEH4</accession>
<feature type="transmembrane region" description="Helical" evidence="1">
    <location>
        <begin position="242"/>
        <end position="263"/>
    </location>
</feature>
<keyword evidence="1" id="KW-1133">Transmembrane helix</keyword>
<dbReference type="InterPro" id="IPR005625">
    <property type="entry name" value="PepSY-ass_TM"/>
</dbReference>
<evidence type="ECO:0008006" key="4">
    <source>
        <dbReference type="Google" id="ProtNLM"/>
    </source>
</evidence>